<dbReference type="AlphaFoldDB" id="A0A4R5DYK7"/>
<evidence type="ECO:0000313" key="5">
    <source>
        <dbReference type="EMBL" id="TDE16263.1"/>
    </source>
</evidence>
<feature type="chain" id="PRO_5020528423" evidence="4">
    <location>
        <begin position="23"/>
        <end position="233"/>
    </location>
</feature>
<dbReference type="GO" id="GO:0009279">
    <property type="term" value="C:cell outer membrane"/>
    <property type="evidence" value="ECO:0007669"/>
    <property type="project" value="TreeGrafter"/>
</dbReference>
<gene>
    <name evidence="5" type="ORF">E0F88_08420</name>
</gene>
<dbReference type="InterPro" id="IPR050498">
    <property type="entry name" value="Ycf3"/>
</dbReference>
<dbReference type="SMART" id="SM00028">
    <property type="entry name" value="TPR"/>
    <property type="match status" value="6"/>
</dbReference>
<organism evidence="5 6">
    <name type="scientific">Dyadobacter psychrotolerans</name>
    <dbReference type="NCBI Taxonomy" id="2541721"/>
    <lineage>
        <taxon>Bacteria</taxon>
        <taxon>Pseudomonadati</taxon>
        <taxon>Bacteroidota</taxon>
        <taxon>Cytophagia</taxon>
        <taxon>Cytophagales</taxon>
        <taxon>Spirosomataceae</taxon>
        <taxon>Dyadobacter</taxon>
    </lineage>
</organism>
<dbReference type="Pfam" id="PF13414">
    <property type="entry name" value="TPR_11"/>
    <property type="match status" value="1"/>
</dbReference>
<dbReference type="InterPro" id="IPR019734">
    <property type="entry name" value="TPR_rpt"/>
</dbReference>
<keyword evidence="2 3" id="KW-0802">TPR repeat</keyword>
<dbReference type="PANTHER" id="PTHR44858">
    <property type="entry name" value="TETRATRICOPEPTIDE REPEAT PROTEIN 6"/>
    <property type="match status" value="1"/>
</dbReference>
<dbReference type="Pfam" id="PF13432">
    <property type="entry name" value="TPR_16"/>
    <property type="match status" value="1"/>
</dbReference>
<keyword evidence="4" id="KW-0732">Signal</keyword>
<keyword evidence="6" id="KW-1185">Reference proteome</keyword>
<feature type="repeat" description="TPR" evidence="3">
    <location>
        <begin position="20"/>
        <end position="53"/>
    </location>
</feature>
<evidence type="ECO:0000256" key="2">
    <source>
        <dbReference type="ARBA" id="ARBA00022803"/>
    </source>
</evidence>
<dbReference type="GO" id="GO:0046813">
    <property type="term" value="P:receptor-mediated virion attachment to host cell"/>
    <property type="evidence" value="ECO:0007669"/>
    <property type="project" value="TreeGrafter"/>
</dbReference>
<evidence type="ECO:0000256" key="1">
    <source>
        <dbReference type="ARBA" id="ARBA00022737"/>
    </source>
</evidence>
<comment type="caution">
    <text evidence="5">The sequence shown here is derived from an EMBL/GenBank/DDBJ whole genome shotgun (WGS) entry which is preliminary data.</text>
</comment>
<protein>
    <submittedName>
        <fullName evidence="5">Tetratricopeptide repeat protein</fullName>
    </submittedName>
</protein>
<dbReference type="PANTHER" id="PTHR44858:SF1">
    <property type="entry name" value="UDP-N-ACETYLGLUCOSAMINE--PEPTIDE N-ACETYLGLUCOSAMINYLTRANSFERASE SPINDLY-RELATED"/>
    <property type="match status" value="1"/>
</dbReference>
<sequence>MPRQFFLFFLLFLSACSQSSDAFLQKGKDLMREGKTREAIEYINKAIEKNLSNAEAFNLRGVAYYELKEFPNALLDFNQSIKLQPDSYRPYFNRALLRTSENKTDSALVDYNTAARLAPDTSDVFLNRGQLLVQMEKLSEAVTDFEKATKLNENNKQAWYNLGNTYYRQKDFKKATLAFRQTIKLDGQYGKAFYGLGLAQWYDGEKDLGCGNFKQATSLGYADAVNALSQFCQ</sequence>
<evidence type="ECO:0000313" key="6">
    <source>
        <dbReference type="Proteomes" id="UP000294850"/>
    </source>
</evidence>
<dbReference type="EMBL" id="SMFL01000003">
    <property type="protein sequence ID" value="TDE16263.1"/>
    <property type="molecule type" value="Genomic_DNA"/>
</dbReference>
<dbReference type="PROSITE" id="PS51257">
    <property type="entry name" value="PROKAR_LIPOPROTEIN"/>
    <property type="match status" value="1"/>
</dbReference>
<dbReference type="Gene3D" id="1.25.40.10">
    <property type="entry name" value="Tetratricopeptide repeat domain"/>
    <property type="match status" value="2"/>
</dbReference>
<evidence type="ECO:0000256" key="4">
    <source>
        <dbReference type="SAM" id="SignalP"/>
    </source>
</evidence>
<accession>A0A4R5DYK7</accession>
<dbReference type="PROSITE" id="PS50005">
    <property type="entry name" value="TPR"/>
    <property type="match status" value="4"/>
</dbReference>
<proteinExistence type="predicted"/>
<dbReference type="SUPFAM" id="SSF48452">
    <property type="entry name" value="TPR-like"/>
    <property type="match status" value="1"/>
</dbReference>
<name>A0A4R5DYK7_9BACT</name>
<dbReference type="RefSeq" id="WP_131957797.1">
    <property type="nucleotide sequence ID" value="NZ_SMFL01000003.1"/>
</dbReference>
<dbReference type="InterPro" id="IPR011990">
    <property type="entry name" value="TPR-like_helical_dom_sf"/>
</dbReference>
<feature type="signal peptide" evidence="4">
    <location>
        <begin position="1"/>
        <end position="22"/>
    </location>
</feature>
<dbReference type="OrthoDB" id="9814069at2"/>
<keyword evidence="1" id="KW-0677">Repeat</keyword>
<feature type="repeat" description="TPR" evidence="3">
    <location>
        <begin position="122"/>
        <end position="155"/>
    </location>
</feature>
<evidence type="ECO:0000256" key="3">
    <source>
        <dbReference type="PROSITE-ProRule" id="PRU00339"/>
    </source>
</evidence>
<feature type="repeat" description="TPR" evidence="3">
    <location>
        <begin position="156"/>
        <end position="189"/>
    </location>
</feature>
<feature type="repeat" description="TPR" evidence="3">
    <location>
        <begin position="54"/>
        <end position="87"/>
    </location>
</feature>
<reference evidence="5 6" key="1">
    <citation type="submission" date="2019-03" db="EMBL/GenBank/DDBJ databases">
        <title>Dyadobacter AR-3-6 sp. nov., isolated from arctic soil.</title>
        <authorList>
            <person name="Chaudhary D.K."/>
        </authorList>
    </citation>
    <scope>NUCLEOTIDE SEQUENCE [LARGE SCALE GENOMIC DNA]</scope>
    <source>
        <strain evidence="5 6">AR-3-6</strain>
    </source>
</reference>
<dbReference type="Proteomes" id="UP000294850">
    <property type="component" value="Unassembled WGS sequence"/>
</dbReference>